<feature type="domain" description="LITAF" evidence="2">
    <location>
        <begin position="218"/>
        <end position="301"/>
    </location>
</feature>
<evidence type="ECO:0000259" key="2">
    <source>
        <dbReference type="PROSITE" id="PS51837"/>
    </source>
</evidence>
<evidence type="ECO:0000313" key="3">
    <source>
        <dbReference type="EMBL" id="KAL2744888.1"/>
    </source>
</evidence>
<feature type="domain" description="LITAF" evidence="2">
    <location>
        <begin position="77"/>
        <end position="159"/>
    </location>
</feature>
<feature type="region of interest" description="Disordered" evidence="1">
    <location>
        <begin position="358"/>
        <end position="391"/>
    </location>
</feature>
<protein>
    <submittedName>
        <fullName evidence="3">Lipopolysaccharide-induced tumor necrosis factor-alpha factor</fullName>
    </submittedName>
</protein>
<dbReference type="SMART" id="SM00714">
    <property type="entry name" value="LITAF"/>
    <property type="match status" value="2"/>
</dbReference>
<evidence type="ECO:0000313" key="4">
    <source>
        <dbReference type="Proteomes" id="UP001607303"/>
    </source>
</evidence>
<sequence length="475" mass="54566">MVEGTQTSIATWCPICDKRVSDKGKDTDRLLGHVRRNHRKISALGLDNHENGEQILERQQSNGTAQAKLSNTKEKDRKRIYTTRVDTWKSHDEKKICPQCRKELVPALHTRRHNLTTSHMAATCLLGCWPFCFIPLMKRTKKIRMICPACGYVYGTYEYKNNGLAPCQPDSENSQKAHFYIPQKVERDRSENEAKQRSWISGTKLSRKIWPFGNSKRKRSVFSTRVETWKYHDKSLLCPVCNEDALPIVFTKRHMFSSSRLGATCLLGCWPLCFVPLMLSRERQVRLVCPFCGHNYGNYAQAENKSDDPWHPRRGQRRLVEITSSKLDPPSEREHELNPNSELAVLAYQGLWEVRDASEQTENVNEREGKEEEEERGGGGRGGGGGVERGGASVSEVLQYPNGETMFQPSEGCTLCSRQVTGDRFYETHLDEFDLDYDSDWSMRNRYRISDRIPTILQRDLTIPILSNLGNEREE</sequence>
<reference evidence="3 4" key="1">
    <citation type="journal article" date="2024" name="Ann. Entomol. Soc. Am.">
        <title>Genomic analyses of the southern and eastern yellowjacket wasps (Hymenoptera: Vespidae) reveal evolutionary signatures of social life.</title>
        <authorList>
            <person name="Catto M.A."/>
            <person name="Caine P.B."/>
            <person name="Orr S.E."/>
            <person name="Hunt B.G."/>
            <person name="Goodisman M.A.D."/>
        </authorList>
    </citation>
    <scope>NUCLEOTIDE SEQUENCE [LARGE SCALE GENOMIC DNA]</scope>
    <source>
        <strain evidence="3">232</strain>
        <tissue evidence="3">Head and thorax</tissue>
    </source>
</reference>
<feature type="compositionally biased region" description="Gly residues" evidence="1">
    <location>
        <begin position="379"/>
        <end position="389"/>
    </location>
</feature>
<dbReference type="Pfam" id="PF10601">
    <property type="entry name" value="zf-LITAF-like"/>
    <property type="match status" value="2"/>
</dbReference>
<dbReference type="PROSITE" id="PS51837">
    <property type="entry name" value="LITAF"/>
    <property type="match status" value="2"/>
</dbReference>
<proteinExistence type="predicted"/>
<dbReference type="Proteomes" id="UP001607303">
    <property type="component" value="Unassembled WGS sequence"/>
</dbReference>
<dbReference type="EMBL" id="JAYRBN010000050">
    <property type="protein sequence ID" value="KAL2744888.1"/>
    <property type="molecule type" value="Genomic_DNA"/>
</dbReference>
<comment type="caution">
    <text evidence="3">The sequence shown here is derived from an EMBL/GenBank/DDBJ whole genome shotgun (WGS) entry which is preliminary data.</text>
</comment>
<feature type="compositionally biased region" description="Basic and acidic residues" evidence="1">
    <location>
        <begin position="358"/>
        <end position="370"/>
    </location>
</feature>
<name>A0ABD2CL25_VESMC</name>
<dbReference type="InterPro" id="IPR006629">
    <property type="entry name" value="LITAF"/>
</dbReference>
<dbReference type="AlphaFoldDB" id="A0ABD2CL25"/>
<gene>
    <name evidence="3" type="ORF">V1477_007430</name>
</gene>
<organism evidence="3 4">
    <name type="scientific">Vespula maculifrons</name>
    <name type="common">Eastern yellow jacket</name>
    <name type="synonym">Wasp</name>
    <dbReference type="NCBI Taxonomy" id="7453"/>
    <lineage>
        <taxon>Eukaryota</taxon>
        <taxon>Metazoa</taxon>
        <taxon>Ecdysozoa</taxon>
        <taxon>Arthropoda</taxon>
        <taxon>Hexapoda</taxon>
        <taxon>Insecta</taxon>
        <taxon>Pterygota</taxon>
        <taxon>Neoptera</taxon>
        <taxon>Endopterygota</taxon>
        <taxon>Hymenoptera</taxon>
        <taxon>Apocrita</taxon>
        <taxon>Aculeata</taxon>
        <taxon>Vespoidea</taxon>
        <taxon>Vespidae</taxon>
        <taxon>Vespinae</taxon>
        <taxon>Vespula</taxon>
    </lineage>
</organism>
<evidence type="ECO:0000256" key="1">
    <source>
        <dbReference type="SAM" id="MobiDB-lite"/>
    </source>
</evidence>
<accession>A0ABD2CL25</accession>
<keyword evidence="4" id="KW-1185">Reference proteome</keyword>